<dbReference type="EMBL" id="BK057792">
    <property type="protein sequence ID" value="DAE92013.1"/>
    <property type="molecule type" value="Genomic_DNA"/>
</dbReference>
<accession>A0A8S5RRY4</accession>
<organism evidence="1">
    <name type="scientific">Podoviridae sp. ctXdu7</name>
    <dbReference type="NCBI Taxonomy" id="2827618"/>
    <lineage>
        <taxon>Viruses</taxon>
        <taxon>Duplodnaviria</taxon>
        <taxon>Heunggongvirae</taxon>
        <taxon>Uroviricota</taxon>
        <taxon>Caudoviricetes</taxon>
    </lineage>
</organism>
<proteinExistence type="predicted"/>
<reference evidence="1" key="1">
    <citation type="journal article" date="2021" name="Proc. Natl. Acad. Sci. U.S.A.">
        <title>A Catalog of Tens of Thousands of Viruses from Human Metagenomes Reveals Hidden Associations with Chronic Diseases.</title>
        <authorList>
            <person name="Tisza M.J."/>
            <person name="Buck C.B."/>
        </authorList>
    </citation>
    <scope>NUCLEOTIDE SEQUENCE</scope>
    <source>
        <strain evidence="1">CtXdu7</strain>
    </source>
</reference>
<protein>
    <submittedName>
        <fullName evidence="1">Uncharacterized protein</fullName>
    </submittedName>
</protein>
<evidence type="ECO:0000313" key="1">
    <source>
        <dbReference type="EMBL" id="DAE92013.1"/>
    </source>
</evidence>
<name>A0A8S5RRY4_9CAUD</name>
<sequence>MSMISFNNTKAILANFIDERIMPAIPEDRSFIRWGLGGASVLVLTRVDDMAQKYAPILKEFGLMNESNLLDTEKVKLFIDTAFQKQSEVKINLMGIPFKFDASDGQALLEIMERYKE</sequence>